<dbReference type="InterPro" id="IPR026591">
    <property type="entry name" value="Sirtuin_cat_small_dom_sf"/>
</dbReference>
<comment type="caution">
    <text evidence="6">The sequence shown here is derived from an EMBL/GenBank/DDBJ whole genome shotgun (WGS) entry which is preliminary data.</text>
</comment>
<dbReference type="EC" id="2.3.1.286" evidence="1"/>
<dbReference type="InterPro" id="IPR029035">
    <property type="entry name" value="DHS-like_NAD/FAD-binding_dom"/>
</dbReference>
<dbReference type="Gene3D" id="3.40.50.1220">
    <property type="entry name" value="TPP-binding domain"/>
    <property type="match status" value="1"/>
</dbReference>
<dbReference type="AlphaFoldDB" id="A0A972VYD6"/>
<dbReference type="GO" id="GO:0017136">
    <property type="term" value="F:histone deacetylase activity, NAD-dependent"/>
    <property type="evidence" value="ECO:0007669"/>
    <property type="project" value="TreeGrafter"/>
</dbReference>
<organism evidence="6 7">
    <name type="scientific">SAR86 cluster bacterium</name>
    <dbReference type="NCBI Taxonomy" id="2030880"/>
    <lineage>
        <taxon>Bacteria</taxon>
        <taxon>Pseudomonadati</taxon>
        <taxon>Pseudomonadota</taxon>
        <taxon>Gammaproteobacteria</taxon>
        <taxon>SAR86 cluster</taxon>
    </lineage>
</organism>
<dbReference type="InterPro" id="IPR050134">
    <property type="entry name" value="NAD-dep_sirtuin_deacylases"/>
</dbReference>
<proteinExistence type="predicted"/>
<name>A0A972VYD6_9GAMM</name>
<dbReference type="Pfam" id="PF02146">
    <property type="entry name" value="SIR2"/>
    <property type="match status" value="1"/>
</dbReference>
<dbReference type="PROSITE" id="PS50305">
    <property type="entry name" value="SIRTUIN"/>
    <property type="match status" value="1"/>
</dbReference>
<accession>A0A972VYD6</accession>
<dbReference type="CDD" id="cd01407">
    <property type="entry name" value="SIR2-fam"/>
    <property type="match status" value="1"/>
</dbReference>
<evidence type="ECO:0000256" key="3">
    <source>
        <dbReference type="ARBA" id="ARBA00023027"/>
    </source>
</evidence>
<evidence type="ECO:0000256" key="2">
    <source>
        <dbReference type="ARBA" id="ARBA00022679"/>
    </source>
</evidence>
<dbReference type="InterPro" id="IPR026590">
    <property type="entry name" value="Ssirtuin_cat_dom"/>
</dbReference>
<dbReference type="Proteomes" id="UP000754644">
    <property type="component" value="Unassembled WGS sequence"/>
</dbReference>
<evidence type="ECO:0000256" key="1">
    <source>
        <dbReference type="ARBA" id="ARBA00012928"/>
    </source>
</evidence>
<reference evidence="6" key="1">
    <citation type="submission" date="2020-05" db="EMBL/GenBank/DDBJ databases">
        <title>Sulfur intermediates as new biogeochemical hubs in an aquatic model microbial ecosystem.</title>
        <authorList>
            <person name="Vigneron A."/>
        </authorList>
    </citation>
    <scope>NUCLEOTIDE SEQUENCE</scope>
    <source>
        <strain evidence="6">Bin.250</strain>
    </source>
</reference>
<evidence type="ECO:0000313" key="7">
    <source>
        <dbReference type="Proteomes" id="UP000754644"/>
    </source>
</evidence>
<dbReference type="GO" id="GO:0070403">
    <property type="term" value="F:NAD+ binding"/>
    <property type="evidence" value="ECO:0007669"/>
    <property type="project" value="InterPro"/>
</dbReference>
<dbReference type="InterPro" id="IPR003000">
    <property type="entry name" value="Sirtuin"/>
</dbReference>
<evidence type="ECO:0000256" key="4">
    <source>
        <dbReference type="PROSITE-ProRule" id="PRU00236"/>
    </source>
</evidence>
<dbReference type="PANTHER" id="PTHR11085">
    <property type="entry name" value="NAD-DEPENDENT PROTEIN DEACYLASE SIRTUIN-5, MITOCHONDRIAL-RELATED"/>
    <property type="match status" value="1"/>
</dbReference>
<dbReference type="EMBL" id="JABMOJ010000539">
    <property type="protein sequence ID" value="NQV66575.1"/>
    <property type="molecule type" value="Genomic_DNA"/>
</dbReference>
<protein>
    <recommendedName>
        <fullName evidence="1">protein acetyllysine N-acetyltransferase</fullName>
        <ecNumber evidence="1">2.3.1.286</ecNumber>
    </recommendedName>
</protein>
<keyword evidence="2" id="KW-0808">Transferase</keyword>
<dbReference type="Gene3D" id="3.30.1600.10">
    <property type="entry name" value="SIR2/SIRT2 'Small Domain"/>
    <property type="match status" value="1"/>
</dbReference>
<sequence>MRDSEWQAQINALSALLQQAQRIVVFTGAGISTESGIPDFRGPKGIWKTMTPIDFGDFVRSETVRRESWRRKFSGPDLMATAAPNTGHIGVAKLAQLGKLLGVITQNVDGLHQRAGVDDDQVIEVHGNANYATCLDCHQRYELAPIKQAFMQDDQLPYCQLCGGIIKTATISFGQPMPELAMQRAHQAVINCDLLLAMGSSMSVYPAASLPRVASQQGARLIIINNEATDLDDLCDLVIHRPIGESLSAALGLLPQ</sequence>
<evidence type="ECO:0000313" key="6">
    <source>
        <dbReference type="EMBL" id="NQV66575.1"/>
    </source>
</evidence>
<dbReference type="SUPFAM" id="SSF52467">
    <property type="entry name" value="DHS-like NAD/FAD-binding domain"/>
    <property type="match status" value="1"/>
</dbReference>
<keyword evidence="3" id="KW-0520">NAD</keyword>
<evidence type="ECO:0000259" key="5">
    <source>
        <dbReference type="PROSITE" id="PS50305"/>
    </source>
</evidence>
<dbReference type="PANTHER" id="PTHR11085:SF4">
    <property type="entry name" value="NAD-DEPENDENT PROTEIN DEACYLASE"/>
    <property type="match status" value="1"/>
</dbReference>
<gene>
    <name evidence="6" type="ORF">HQ497_14540</name>
</gene>
<comment type="caution">
    <text evidence="4">Lacks conserved residue(s) required for the propagation of feature annotation.</text>
</comment>
<feature type="domain" description="Deacetylase sirtuin-type" evidence="5">
    <location>
        <begin position="1"/>
        <end position="256"/>
    </location>
</feature>